<accession>A0A2P2QIA4</accession>
<keyword evidence="1" id="KW-0732">Signal</keyword>
<proteinExistence type="predicted"/>
<dbReference type="EMBL" id="GGEC01086202">
    <property type="protein sequence ID" value="MBX66686.1"/>
    <property type="molecule type" value="Transcribed_RNA"/>
</dbReference>
<evidence type="ECO:0000256" key="1">
    <source>
        <dbReference type="SAM" id="SignalP"/>
    </source>
</evidence>
<protein>
    <submittedName>
        <fullName evidence="2">Uncharacterized protein</fullName>
    </submittedName>
</protein>
<reference evidence="2" key="1">
    <citation type="submission" date="2018-02" db="EMBL/GenBank/DDBJ databases">
        <title>Rhizophora mucronata_Transcriptome.</title>
        <authorList>
            <person name="Meera S.P."/>
            <person name="Sreeshan A."/>
            <person name="Augustine A."/>
        </authorList>
    </citation>
    <scope>NUCLEOTIDE SEQUENCE</scope>
    <source>
        <tissue evidence="2">Leaf</tissue>
    </source>
</reference>
<name>A0A2P2QIA4_RHIMU</name>
<organism evidence="2">
    <name type="scientific">Rhizophora mucronata</name>
    <name type="common">Asiatic mangrove</name>
    <dbReference type="NCBI Taxonomy" id="61149"/>
    <lineage>
        <taxon>Eukaryota</taxon>
        <taxon>Viridiplantae</taxon>
        <taxon>Streptophyta</taxon>
        <taxon>Embryophyta</taxon>
        <taxon>Tracheophyta</taxon>
        <taxon>Spermatophyta</taxon>
        <taxon>Magnoliopsida</taxon>
        <taxon>eudicotyledons</taxon>
        <taxon>Gunneridae</taxon>
        <taxon>Pentapetalae</taxon>
        <taxon>rosids</taxon>
        <taxon>fabids</taxon>
        <taxon>Malpighiales</taxon>
        <taxon>Rhizophoraceae</taxon>
        <taxon>Rhizophora</taxon>
    </lineage>
</organism>
<evidence type="ECO:0000313" key="2">
    <source>
        <dbReference type="EMBL" id="MBX66686.1"/>
    </source>
</evidence>
<feature type="chain" id="PRO_5015142870" evidence="1">
    <location>
        <begin position="20"/>
        <end position="49"/>
    </location>
</feature>
<sequence length="49" mass="5512">MCRTRILLTLLSGFPTMLSQLSVISHQLVLKWRPHSLGIQHPSKRCLGG</sequence>
<feature type="signal peptide" evidence="1">
    <location>
        <begin position="1"/>
        <end position="19"/>
    </location>
</feature>
<dbReference type="AlphaFoldDB" id="A0A2P2QIA4"/>